<dbReference type="PATRIC" id="fig|1300347.3.peg.1387"/>
<dbReference type="AlphaFoldDB" id="A0A1A9GIB9"/>
<dbReference type="STRING" id="1300347.I601_1387"/>
<accession>A0A1A9GIB9</accession>
<sequence length="94" mass="10347">MSASLLAFDKGAQTLTFRPVGATPVGIGADEQRVRNWLQGALLASDAPPSRAFPHERAIEELVRRLQQEHERGADPFGRYRARRDAPPAVQLVS</sequence>
<dbReference type="KEGG" id="ndk:I601_1387"/>
<gene>
    <name evidence="2" type="ORF">I601_1387</name>
</gene>
<proteinExistence type="predicted"/>
<organism evidence="2 3">
    <name type="scientific">Nocardioides dokdonensis FR1436</name>
    <dbReference type="NCBI Taxonomy" id="1300347"/>
    <lineage>
        <taxon>Bacteria</taxon>
        <taxon>Bacillati</taxon>
        <taxon>Actinomycetota</taxon>
        <taxon>Actinomycetes</taxon>
        <taxon>Propionibacteriales</taxon>
        <taxon>Nocardioidaceae</taxon>
        <taxon>Nocardioides</taxon>
    </lineage>
</organism>
<feature type="region of interest" description="Disordered" evidence="1">
    <location>
        <begin position="73"/>
        <end position="94"/>
    </location>
</feature>
<protein>
    <submittedName>
        <fullName evidence="2">Uncharacterized protein</fullName>
    </submittedName>
</protein>
<evidence type="ECO:0000313" key="2">
    <source>
        <dbReference type="EMBL" id="ANH37826.1"/>
    </source>
</evidence>
<dbReference type="Proteomes" id="UP000077868">
    <property type="component" value="Chromosome"/>
</dbReference>
<evidence type="ECO:0000256" key="1">
    <source>
        <dbReference type="SAM" id="MobiDB-lite"/>
    </source>
</evidence>
<evidence type="ECO:0000313" key="3">
    <source>
        <dbReference type="Proteomes" id="UP000077868"/>
    </source>
</evidence>
<keyword evidence="3" id="KW-1185">Reference proteome</keyword>
<dbReference type="EMBL" id="CP015079">
    <property type="protein sequence ID" value="ANH37826.1"/>
    <property type="molecule type" value="Genomic_DNA"/>
</dbReference>
<dbReference type="OrthoDB" id="9805307at2"/>
<dbReference type="RefSeq" id="WP_157519939.1">
    <property type="nucleotide sequence ID" value="NZ_CP015079.1"/>
</dbReference>
<name>A0A1A9GIB9_9ACTN</name>
<reference evidence="2 3" key="1">
    <citation type="submission" date="2016-03" db="EMBL/GenBank/DDBJ databases">
        <title>Complete genome sequence of a soil Actinobacterium, Nocardioides dokdonensis FR1436.</title>
        <authorList>
            <person name="Kwon S.-K."/>
            <person name="Kim K."/>
            <person name="Kim J.F."/>
        </authorList>
    </citation>
    <scope>NUCLEOTIDE SEQUENCE [LARGE SCALE GENOMIC DNA]</scope>
    <source>
        <strain evidence="2 3">FR1436</strain>
    </source>
</reference>